<sequence length="155" mass="16035">MKTTIANSLAARRASVASSDIDPAKDGESSREKGFTLVELLVVVVIIGILAAIAIPTFLNQRQAAWEAQVTSDIANAVIAVETIAVNNNGSYSSITTTDALKNAGYSKSADVTLTPAIDGAGYTISGRHSRLGTIKWTYTSSTGLVTESAVTAGT</sequence>
<dbReference type="SUPFAM" id="SSF54523">
    <property type="entry name" value="Pili subunits"/>
    <property type="match status" value="1"/>
</dbReference>
<evidence type="ECO:0000256" key="2">
    <source>
        <dbReference type="ARBA" id="ARBA00022481"/>
    </source>
</evidence>
<evidence type="ECO:0000313" key="7">
    <source>
        <dbReference type="EMBL" id="PRY67537.1"/>
    </source>
</evidence>
<keyword evidence="4 6" id="KW-1133">Transmembrane helix</keyword>
<reference evidence="7 8" key="1">
    <citation type="submission" date="2018-03" db="EMBL/GenBank/DDBJ databases">
        <title>Genomic Encyclopedia of Type Strains, Phase III (KMG-III): the genomes of soil and plant-associated and newly described type strains.</title>
        <authorList>
            <person name="Whitman W."/>
        </authorList>
    </citation>
    <scope>NUCLEOTIDE SEQUENCE [LARGE SCALE GENOMIC DNA]</scope>
    <source>
        <strain evidence="7 8">CGMCC 1.12484</strain>
    </source>
</reference>
<evidence type="ECO:0000256" key="5">
    <source>
        <dbReference type="ARBA" id="ARBA00023136"/>
    </source>
</evidence>
<dbReference type="PANTHER" id="PTHR30093:SF44">
    <property type="entry name" value="TYPE II SECRETION SYSTEM CORE PROTEIN G"/>
    <property type="match status" value="1"/>
</dbReference>
<dbReference type="AlphaFoldDB" id="A0A2T0VBS2"/>
<dbReference type="EMBL" id="PVTL01000006">
    <property type="protein sequence ID" value="PRY67537.1"/>
    <property type="molecule type" value="Genomic_DNA"/>
</dbReference>
<dbReference type="GO" id="GO:0016020">
    <property type="term" value="C:membrane"/>
    <property type="evidence" value="ECO:0007669"/>
    <property type="project" value="UniProtKB-SubCell"/>
</dbReference>
<proteinExistence type="predicted"/>
<accession>A0A2T0VBS2</accession>
<dbReference type="InterPro" id="IPR000983">
    <property type="entry name" value="Bac_GSPG_pilin"/>
</dbReference>
<organism evidence="7 8">
    <name type="scientific">Glaciihabitans tibetensis</name>
    <dbReference type="NCBI Taxonomy" id="1266600"/>
    <lineage>
        <taxon>Bacteria</taxon>
        <taxon>Bacillati</taxon>
        <taxon>Actinomycetota</taxon>
        <taxon>Actinomycetes</taxon>
        <taxon>Micrococcales</taxon>
        <taxon>Microbacteriaceae</taxon>
        <taxon>Glaciihabitans</taxon>
    </lineage>
</organism>
<dbReference type="RefSeq" id="WP_281260215.1">
    <property type="nucleotide sequence ID" value="NZ_PVTL01000006.1"/>
</dbReference>
<keyword evidence="8" id="KW-1185">Reference proteome</keyword>
<dbReference type="Proteomes" id="UP000237983">
    <property type="component" value="Unassembled WGS sequence"/>
</dbReference>
<comment type="subcellular location">
    <subcellularLocation>
        <location evidence="1">Membrane</location>
        <topology evidence="1">Single-pass membrane protein</topology>
    </subcellularLocation>
</comment>
<protein>
    <submittedName>
        <fullName evidence="7">Type IV pilus assembly protein PilA</fullName>
    </submittedName>
</protein>
<gene>
    <name evidence="7" type="ORF">B0I08_106144</name>
</gene>
<evidence type="ECO:0000256" key="4">
    <source>
        <dbReference type="ARBA" id="ARBA00022989"/>
    </source>
</evidence>
<dbReference type="Gene3D" id="3.30.700.10">
    <property type="entry name" value="Glycoprotein, Type 4 Pilin"/>
    <property type="match status" value="1"/>
</dbReference>
<comment type="caution">
    <text evidence="7">The sequence shown here is derived from an EMBL/GenBank/DDBJ whole genome shotgun (WGS) entry which is preliminary data.</text>
</comment>
<dbReference type="InterPro" id="IPR012902">
    <property type="entry name" value="N_methyl_site"/>
</dbReference>
<dbReference type="PRINTS" id="PR00813">
    <property type="entry name" value="BCTERIALGSPG"/>
</dbReference>
<evidence type="ECO:0000256" key="6">
    <source>
        <dbReference type="SAM" id="Phobius"/>
    </source>
</evidence>
<dbReference type="GO" id="GO:0015628">
    <property type="term" value="P:protein secretion by the type II secretion system"/>
    <property type="evidence" value="ECO:0007669"/>
    <property type="project" value="InterPro"/>
</dbReference>
<dbReference type="PANTHER" id="PTHR30093">
    <property type="entry name" value="GENERAL SECRETION PATHWAY PROTEIN G"/>
    <property type="match status" value="1"/>
</dbReference>
<dbReference type="InterPro" id="IPR045584">
    <property type="entry name" value="Pilin-like"/>
</dbReference>
<dbReference type="NCBIfam" id="TIGR02532">
    <property type="entry name" value="IV_pilin_GFxxxE"/>
    <property type="match status" value="1"/>
</dbReference>
<dbReference type="PROSITE" id="PS00409">
    <property type="entry name" value="PROKAR_NTER_METHYL"/>
    <property type="match status" value="1"/>
</dbReference>
<evidence type="ECO:0000256" key="1">
    <source>
        <dbReference type="ARBA" id="ARBA00004167"/>
    </source>
</evidence>
<keyword evidence="2" id="KW-0488">Methylation</keyword>
<keyword evidence="3 6" id="KW-0812">Transmembrane</keyword>
<name>A0A2T0VBS2_9MICO</name>
<dbReference type="GO" id="GO:0015627">
    <property type="term" value="C:type II protein secretion system complex"/>
    <property type="evidence" value="ECO:0007669"/>
    <property type="project" value="InterPro"/>
</dbReference>
<evidence type="ECO:0000313" key="8">
    <source>
        <dbReference type="Proteomes" id="UP000237983"/>
    </source>
</evidence>
<feature type="transmembrane region" description="Helical" evidence="6">
    <location>
        <begin position="35"/>
        <end position="59"/>
    </location>
</feature>
<evidence type="ECO:0000256" key="3">
    <source>
        <dbReference type="ARBA" id="ARBA00022692"/>
    </source>
</evidence>
<keyword evidence="5 6" id="KW-0472">Membrane</keyword>
<dbReference type="Pfam" id="PF07963">
    <property type="entry name" value="N_methyl"/>
    <property type="match status" value="1"/>
</dbReference>